<dbReference type="CDD" id="cd04301">
    <property type="entry name" value="NAT_SF"/>
    <property type="match status" value="1"/>
</dbReference>
<dbReference type="PANTHER" id="PTHR43415">
    <property type="entry name" value="SPERMIDINE N(1)-ACETYLTRANSFERASE"/>
    <property type="match status" value="1"/>
</dbReference>
<dbReference type="SUPFAM" id="SSF55729">
    <property type="entry name" value="Acyl-CoA N-acyltransferases (Nat)"/>
    <property type="match status" value="1"/>
</dbReference>
<evidence type="ECO:0000313" key="3">
    <source>
        <dbReference type="Proteomes" id="UP000037267"/>
    </source>
</evidence>
<dbReference type="Pfam" id="PF00583">
    <property type="entry name" value="Acetyltransf_1"/>
    <property type="match status" value="1"/>
</dbReference>
<keyword evidence="2" id="KW-0808">Transferase</keyword>
<organism evidence="2 3">
    <name type="scientific">Gottschalkia purinilytica</name>
    <name type="common">Clostridium purinilyticum</name>
    <dbReference type="NCBI Taxonomy" id="1503"/>
    <lineage>
        <taxon>Bacteria</taxon>
        <taxon>Bacillati</taxon>
        <taxon>Bacillota</taxon>
        <taxon>Tissierellia</taxon>
        <taxon>Tissierellales</taxon>
        <taxon>Gottschalkiaceae</taxon>
        <taxon>Gottschalkia</taxon>
    </lineage>
</organism>
<dbReference type="PANTHER" id="PTHR43415:SF3">
    <property type="entry name" value="GNAT-FAMILY ACETYLTRANSFERASE"/>
    <property type="match status" value="1"/>
</dbReference>
<dbReference type="EMBL" id="LGSS01000003">
    <property type="protein sequence ID" value="KNF09454.1"/>
    <property type="molecule type" value="Genomic_DNA"/>
</dbReference>
<dbReference type="InterPro" id="IPR000182">
    <property type="entry name" value="GNAT_dom"/>
</dbReference>
<feature type="domain" description="N-acetyltransferase" evidence="1">
    <location>
        <begin position="11"/>
        <end position="177"/>
    </location>
</feature>
<proteinExistence type="predicted"/>
<comment type="caution">
    <text evidence="2">The sequence shown here is derived from an EMBL/GenBank/DDBJ whole genome shotgun (WGS) entry which is preliminary data.</text>
</comment>
<sequence>MREVVINNKKIIIRKAIKSDAKNIIEYINRIAGESDFLTFGLGEFNTTVKEEECFIEDALKKKNTLLIVAEINGQIIGNLNFSGGLRQRNAHIGEFGVSVLKEYWGNGIGEELIKYLINWSKDTNIIRKINLRVRSDNERAIYLYRKLGFYEEGILKRNFLIDDKFYDSLLMGLLID</sequence>
<accession>A0A0L0WDB6</accession>
<evidence type="ECO:0000313" key="2">
    <source>
        <dbReference type="EMBL" id="KNF09454.1"/>
    </source>
</evidence>
<reference evidence="3" key="1">
    <citation type="submission" date="2015-07" db="EMBL/GenBank/DDBJ databases">
        <title>Draft genome sequence of the purine-degrading Gottschalkia purinilyticum DSM 1384 (formerly Clostridium purinilyticum).</title>
        <authorList>
            <person name="Poehlein A."/>
            <person name="Schiel-Bengelsdorf B."/>
            <person name="Bengelsdorf F.R."/>
            <person name="Daniel R."/>
            <person name="Duerre P."/>
        </authorList>
    </citation>
    <scope>NUCLEOTIDE SEQUENCE [LARGE SCALE GENOMIC DNA]</scope>
    <source>
        <strain evidence="3">DSM 1384</strain>
    </source>
</reference>
<protein>
    <submittedName>
        <fullName evidence="2">Acetyltransferase, GNAT family</fullName>
    </submittedName>
</protein>
<dbReference type="AlphaFoldDB" id="A0A0L0WDB6"/>
<dbReference type="RefSeq" id="WP_050354436.1">
    <property type="nucleotide sequence ID" value="NZ_LGSS01000003.1"/>
</dbReference>
<dbReference type="GO" id="GO:0016747">
    <property type="term" value="F:acyltransferase activity, transferring groups other than amino-acyl groups"/>
    <property type="evidence" value="ECO:0007669"/>
    <property type="project" value="InterPro"/>
</dbReference>
<evidence type="ECO:0000259" key="1">
    <source>
        <dbReference type="PROSITE" id="PS51186"/>
    </source>
</evidence>
<gene>
    <name evidence="2" type="ORF">CLPU_3c02330</name>
</gene>
<dbReference type="PATRIC" id="fig|1503.3.peg.2102"/>
<dbReference type="Proteomes" id="UP000037267">
    <property type="component" value="Unassembled WGS sequence"/>
</dbReference>
<dbReference type="STRING" id="1503.CLPU_3c02330"/>
<keyword evidence="3" id="KW-1185">Reference proteome</keyword>
<name>A0A0L0WDB6_GOTPU</name>
<dbReference type="OrthoDB" id="948250at2"/>
<dbReference type="InterPro" id="IPR016181">
    <property type="entry name" value="Acyl_CoA_acyltransferase"/>
</dbReference>
<dbReference type="Gene3D" id="3.40.630.30">
    <property type="match status" value="1"/>
</dbReference>
<dbReference type="PROSITE" id="PS51186">
    <property type="entry name" value="GNAT"/>
    <property type="match status" value="1"/>
</dbReference>